<keyword evidence="2" id="KW-0804">Transcription</keyword>
<dbReference type="EMBL" id="JARWBG010000016">
    <property type="protein sequence ID" value="MDH2390237.1"/>
    <property type="molecule type" value="Genomic_DNA"/>
</dbReference>
<dbReference type="SUPFAM" id="SSF55781">
    <property type="entry name" value="GAF domain-like"/>
    <property type="match status" value="1"/>
</dbReference>
<keyword evidence="5" id="KW-1185">Reference proteome</keyword>
<name>A0ABT6HNF7_9ACTN</name>
<dbReference type="SMART" id="SM01012">
    <property type="entry name" value="ANTAR"/>
    <property type="match status" value="1"/>
</dbReference>
<keyword evidence="1" id="KW-0805">Transcription regulation</keyword>
<comment type="caution">
    <text evidence="4">The sequence shown here is derived from an EMBL/GenBank/DDBJ whole genome shotgun (WGS) entry which is preliminary data.</text>
</comment>
<organism evidence="4 5">
    <name type="scientific">Streptomyces chengmaiensis</name>
    <dbReference type="NCBI Taxonomy" id="3040919"/>
    <lineage>
        <taxon>Bacteria</taxon>
        <taxon>Bacillati</taxon>
        <taxon>Actinomycetota</taxon>
        <taxon>Actinomycetes</taxon>
        <taxon>Kitasatosporales</taxon>
        <taxon>Streptomycetaceae</taxon>
        <taxon>Streptomyces</taxon>
    </lineage>
</organism>
<dbReference type="RefSeq" id="WP_279928708.1">
    <property type="nucleotide sequence ID" value="NZ_JARWBG010000016.1"/>
</dbReference>
<protein>
    <submittedName>
        <fullName evidence="4">GAF and ANTAR domain-containing protein</fullName>
    </submittedName>
</protein>
<evidence type="ECO:0000256" key="2">
    <source>
        <dbReference type="ARBA" id="ARBA00023163"/>
    </source>
</evidence>
<dbReference type="Proteomes" id="UP001223144">
    <property type="component" value="Unassembled WGS sequence"/>
</dbReference>
<dbReference type="Gene3D" id="1.10.10.10">
    <property type="entry name" value="Winged helix-like DNA-binding domain superfamily/Winged helix DNA-binding domain"/>
    <property type="match status" value="1"/>
</dbReference>
<gene>
    <name evidence="4" type="ORF">QCN29_15845</name>
</gene>
<dbReference type="InterPro" id="IPR029016">
    <property type="entry name" value="GAF-like_dom_sf"/>
</dbReference>
<dbReference type="Pfam" id="PF13185">
    <property type="entry name" value="GAF_2"/>
    <property type="match status" value="1"/>
</dbReference>
<evidence type="ECO:0000313" key="4">
    <source>
        <dbReference type="EMBL" id="MDH2390237.1"/>
    </source>
</evidence>
<dbReference type="InterPro" id="IPR036388">
    <property type="entry name" value="WH-like_DNA-bd_sf"/>
</dbReference>
<dbReference type="InterPro" id="IPR003018">
    <property type="entry name" value="GAF"/>
</dbReference>
<dbReference type="InterPro" id="IPR005561">
    <property type="entry name" value="ANTAR"/>
</dbReference>
<proteinExistence type="predicted"/>
<evidence type="ECO:0000313" key="5">
    <source>
        <dbReference type="Proteomes" id="UP001223144"/>
    </source>
</evidence>
<accession>A0ABT6HNF7</accession>
<dbReference type="Gene3D" id="3.30.450.40">
    <property type="match status" value="1"/>
</dbReference>
<evidence type="ECO:0000256" key="1">
    <source>
        <dbReference type="ARBA" id="ARBA00023015"/>
    </source>
</evidence>
<dbReference type="Pfam" id="PF03861">
    <property type="entry name" value="ANTAR"/>
    <property type="match status" value="1"/>
</dbReference>
<sequence>MPSPPVPEPTAAARELSQFTREAMQCADASCGAVATLTGEGGDLRTTATHPDLTALLSVEMASGEGPTPAALDAGETVSAQDLLTEERWPDYRAVALDSGLRSSVTMPFSRDELDVTLSLYSFRPRAFGEGVQQSVHLLGEYFAEGLARDHSCRAALAEVDQLETALESRAVIDQACGIVMHVTEGDAREAFGILRRISQRTNRKLAEVADEVVRRRGRGLEAELRALAGASGRSPACSDEAVRTSARSR</sequence>
<dbReference type="PROSITE" id="PS50921">
    <property type="entry name" value="ANTAR"/>
    <property type="match status" value="1"/>
</dbReference>
<evidence type="ECO:0000259" key="3">
    <source>
        <dbReference type="PROSITE" id="PS50921"/>
    </source>
</evidence>
<reference evidence="4 5" key="1">
    <citation type="submission" date="2023-04" db="EMBL/GenBank/DDBJ databases">
        <title>Streptomyces chengmaiensis sp. nov. isolated from the stem of mangrove plant in Hainan.</title>
        <authorList>
            <person name="Huang X."/>
            <person name="Zhou S."/>
            <person name="Chu X."/>
            <person name="Xie Y."/>
            <person name="Lin Y."/>
        </authorList>
    </citation>
    <scope>NUCLEOTIDE SEQUENCE [LARGE SCALE GENOMIC DNA]</scope>
    <source>
        <strain evidence="4 5">HNM0663</strain>
    </source>
</reference>
<feature type="domain" description="ANTAR" evidence="3">
    <location>
        <begin position="153"/>
        <end position="214"/>
    </location>
</feature>